<sequence length="84" mass="9111">MYFPLSFTNGSSFNGSLLAQYYGPLVWGEASLDYSRNFVSIIVVIISAKPSGCYDVTMIESNPGKSVSRDLIFVLAQMVECSAG</sequence>
<proteinExistence type="predicted"/>
<gene>
    <name evidence="1" type="ORF">BECKLPF1236C_GA0070990_101281</name>
</gene>
<evidence type="ECO:0000313" key="1">
    <source>
        <dbReference type="EMBL" id="VFK31105.1"/>
    </source>
</evidence>
<organism evidence="1">
    <name type="scientific">Candidatus Kentrum sp. LPFa</name>
    <dbReference type="NCBI Taxonomy" id="2126335"/>
    <lineage>
        <taxon>Bacteria</taxon>
        <taxon>Pseudomonadati</taxon>
        <taxon>Pseudomonadota</taxon>
        <taxon>Gammaproteobacteria</taxon>
        <taxon>Candidatus Kentrum</taxon>
    </lineage>
</organism>
<protein>
    <submittedName>
        <fullName evidence="1">Uncharacterized protein</fullName>
    </submittedName>
</protein>
<accession>A0A450XP48</accession>
<reference evidence="1" key="1">
    <citation type="submission" date="2019-02" db="EMBL/GenBank/DDBJ databases">
        <authorList>
            <person name="Gruber-Vodicka R. H."/>
            <person name="Seah K. B. B."/>
        </authorList>
    </citation>
    <scope>NUCLEOTIDE SEQUENCE</scope>
    <source>
        <strain evidence="1">BECK_S426</strain>
    </source>
</reference>
<dbReference type="AlphaFoldDB" id="A0A450XP48"/>
<name>A0A450XP48_9GAMM</name>
<dbReference type="EMBL" id="CAADFP010000128">
    <property type="protein sequence ID" value="VFK31105.1"/>
    <property type="molecule type" value="Genomic_DNA"/>
</dbReference>